<dbReference type="Gene3D" id="3.40.50.300">
    <property type="entry name" value="P-loop containing nucleotide triphosphate hydrolases"/>
    <property type="match status" value="2"/>
</dbReference>
<gene>
    <name evidence="7" type="primary">smc</name>
    <name evidence="9" type="ORF">BTM29_08570</name>
</gene>
<feature type="coiled-coil region" evidence="7">
    <location>
        <begin position="417"/>
        <end position="468"/>
    </location>
</feature>
<accession>A0A1P8Q414</accession>
<dbReference type="GO" id="GO:0005737">
    <property type="term" value="C:cytoplasm"/>
    <property type="evidence" value="ECO:0007669"/>
    <property type="project" value="UniProtKB-SubCell"/>
</dbReference>
<dbReference type="GO" id="GO:0003677">
    <property type="term" value="F:DNA binding"/>
    <property type="evidence" value="ECO:0007669"/>
    <property type="project" value="UniProtKB-UniRule"/>
</dbReference>
<feature type="coiled-coil region" evidence="7">
    <location>
        <begin position="332"/>
        <end position="366"/>
    </location>
</feature>
<dbReference type="STRING" id="1847728.BTM29_08570"/>
<keyword evidence="6 7" id="KW-0238">DNA-binding</keyword>
<keyword evidence="3 7" id="KW-0547">Nucleotide-binding</keyword>
<proteinExistence type="inferred from homology"/>
<evidence type="ECO:0000256" key="5">
    <source>
        <dbReference type="ARBA" id="ARBA00023054"/>
    </source>
</evidence>
<organism evidence="9 10">
    <name type="scientific">Companilactobacillus allii</name>
    <dbReference type="NCBI Taxonomy" id="1847728"/>
    <lineage>
        <taxon>Bacteria</taxon>
        <taxon>Bacillati</taxon>
        <taxon>Bacillota</taxon>
        <taxon>Bacilli</taxon>
        <taxon>Lactobacillales</taxon>
        <taxon>Lactobacillaceae</taxon>
        <taxon>Companilactobacillus</taxon>
    </lineage>
</organism>
<evidence type="ECO:0000256" key="4">
    <source>
        <dbReference type="ARBA" id="ARBA00022840"/>
    </source>
</evidence>
<dbReference type="SMART" id="SM00968">
    <property type="entry name" value="SMC_hinge"/>
    <property type="match status" value="1"/>
</dbReference>
<comment type="function">
    <text evidence="7">Required for chromosome condensation and partitioning.</text>
</comment>
<keyword evidence="10" id="KW-1185">Reference proteome</keyword>
<dbReference type="Proteomes" id="UP000187499">
    <property type="component" value="Chromosome"/>
</dbReference>
<dbReference type="SUPFAM" id="SSF75553">
    <property type="entry name" value="Smc hinge domain"/>
    <property type="match status" value="1"/>
</dbReference>
<dbReference type="PANTHER" id="PTHR43977">
    <property type="entry name" value="STRUCTURAL MAINTENANCE OF CHROMOSOMES PROTEIN 3"/>
    <property type="match status" value="1"/>
</dbReference>
<dbReference type="GO" id="GO:0007059">
    <property type="term" value="P:chromosome segregation"/>
    <property type="evidence" value="ECO:0007669"/>
    <property type="project" value="UniProtKB-UniRule"/>
</dbReference>
<keyword evidence="5 7" id="KW-0175">Coiled coil</keyword>
<reference evidence="10" key="1">
    <citation type="submission" date="2016-12" db="EMBL/GenBank/DDBJ databases">
        <authorList>
            <person name="Jung M.Y."/>
            <person name="Lee S.H."/>
        </authorList>
    </citation>
    <scope>NUCLEOTIDE SEQUENCE [LARGE SCALE GENOMIC DNA]</scope>
    <source>
        <strain evidence="10">WiKim39</strain>
    </source>
</reference>
<dbReference type="InterPro" id="IPR024704">
    <property type="entry name" value="SMC"/>
</dbReference>
<evidence type="ECO:0000313" key="10">
    <source>
        <dbReference type="Proteomes" id="UP000187499"/>
    </source>
</evidence>
<evidence type="ECO:0000256" key="7">
    <source>
        <dbReference type="HAMAP-Rule" id="MF_01894"/>
    </source>
</evidence>
<dbReference type="InterPro" id="IPR011890">
    <property type="entry name" value="SMC_prok"/>
</dbReference>
<protein>
    <recommendedName>
        <fullName evidence="7">Chromosome partition protein Smc</fullName>
    </recommendedName>
</protein>
<sequence>MPLKSLTINGFKSFADKTKIDFTSGITGIVGPNGSGKSNITEAIRWVMGEQSAKSLRGDKMVDIIFAGSATRPQMNHAEVILEFDNSNKELKSDQNNITIKRKLFRNGDAEFSINNKSCRLRDITELFMDSGMGKQSFSIISQGRVEEIFNSKPIERRSIIEESAGIALFKQKKTQAESRLSETTDNLHRVSDIVSELSKQVEPLKEQASIARDYKEQKNKYDNIYQQILTIEIKDLSKAKRETESKLREVKLSLQNIEKQVKNSNEHVTRNRNETSEIVKKIDFSQDELVRKTQSLEILNGKVAVSDERNGFNTTNQTSLNEQLQNITKSKIQHEKKLSDCNIKIEQYKEEISSYSKRLKEIEQLQKKTPEEIQNNISNLRDSYVNTLQEQVSTGNEQKFTQRQLDRIKLSDEDINNQLEDIKKNLKETNISANEVSEKLQHFIDDNQDLIKKNDELDRDIKNVTETGQSENQEYLKSLENLQETKARKTVLDNMQQEHVGFFEGAKNVLNNQDKIGGIIGAVAELIKVPQEYQLAIETVVSNQLQAIVTKDEPSAKEAISFLRKRNGGRATFLPINIIRGRSVNSSDLNALSQVQGYIGVASELVKFDSKVENIVKNILGNLLIVKDINAATRASSVSGRKYRVVTLDGNVVNAGGSMTGGQQRRVNSSILTRKDELVKLNSQLSKQEMALDQKQQTVVDLREKLVNLRNEKKQIESKLSNFNQERNQLSNQLSSYQSELKHLQEQKKAVEYNGNKNDEERKQLKKNLDGQLQGSKELQKKVTDLQSDIEANQKLLKDFDSELTQITSEIQQTQTKLAVVKSNQDNELKQKKQFDQEILDDNDKIKELKIRLDQLNSERDQLTLSNSEVKTKITELNGTIKSLKLTLSDLQKQRSEKEQVAVKLNDEAQRSFDLQKSASDEQENLAISVTKITNKIDTRLDVLSEEYQLTYEAAMKNLKAQDLDPDDLKREAKLLKMGIDELGTVNLSSIDEYDKVKDRYEFLTTQQNDLLKARQQLLDTMSEMDHEVSTRFKKTFDNVSAAFEMIFPEMFAGGRAKLVLTDPTNLLETGIEIIAQPPGKKFQRLSLLSGGEKALTAITLLFAIIKVHPVPFCILDEVEASLDDANVDRFASYLNRYDDNTEFIVITHRKGTMMNVNRLYGVTMEESGVSRMLSVEVQNLHNNLASFNN</sequence>
<dbReference type="InterPro" id="IPR036277">
    <property type="entry name" value="SMC_hinge_sf"/>
</dbReference>
<feature type="binding site" evidence="7">
    <location>
        <begin position="32"/>
        <end position="39"/>
    </location>
    <ligand>
        <name>ATP</name>
        <dbReference type="ChEBI" id="CHEBI:30616"/>
    </ligand>
</feature>
<evidence type="ECO:0000256" key="2">
    <source>
        <dbReference type="ARBA" id="ARBA00022490"/>
    </source>
</evidence>
<dbReference type="CDD" id="cd03278">
    <property type="entry name" value="ABC_SMC_barmotin"/>
    <property type="match status" value="2"/>
</dbReference>
<name>A0A1P8Q414_9LACO</name>
<evidence type="ECO:0000256" key="6">
    <source>
        <dbReference type="ARBA" id="ARBA00023125"/>
    </source>
</evidence>
<dbReference type="PIRSF" id="PIRSF005719">
    <property type="entry name" value="SMC"/>
    <property type="match status" value="1"/>
</dbReference>
<keyword evidence="2 7" id="KW-0963">Cytoplasm</keyword>
<dbReference type="FunFam" id="3.40.50.300:FF:000901">
    <property type="entry name" value="Chromosome partition protein Smc"/>
    <property type="match status" value="1"/>
</dbReference>
<dbReference type="GO" id="GO:0030261">
    <property type="term" value="P:chromosome condensation"/>
    <property type="evidence" value="ECO:0007669"/>
    <property type="project" value="InterPro"/>
</dbReference>
<dbReference type="InterPro" id="IPR027417">
    <property type="entry name" value="P-loop_NTPase"/>
</dbReference>
<comment type="subunit">
    <text evidence="7">Homodimer.</text>
</comment>
<dbReference type="GO" id="GO:0007062">
    <property type="term" value="P:sister chromatid cohesion"/>
    <property type="evidence" value="ECO:0007669"/>
    <property type="project" value="InterPro"/>
</dbReference>
<dbReference type="GO" id="GO:0016887">
    <property type="term" value="F:ATP hydrolysis activity"/>
    <property type="evidence" value="ECO:0007669"/>
    <property type="project" value="InterPro"/>
</dbReference>
<dbReference type="Gene3D" id="1.10.287.1490">
    <property type="match status" value="1"/>
</dbReference>
<evidence type="ECO:0000313" key="9">
    <source>
        <dbReference type="EMBL" id="APX72598.1"/>
    </source>
</evidence>
<comment type="domain">
    <text evidence="7">Contains large globular domains required for ATP hydrolysis at each terminus and a third globular domain forming a flexible hinge near the middle of the molecule. These domains are separated by coiled-coil structures.</text>
</comment>
<dbReference type="Pfam" id="PF02463">
    <property type="entry name" value="SMC_N"/>
    <property type="match status" value="1"/>
</dbReference>
<dbReference type="AlphaFoldDB" id="A0A1P8Q414"/>
<dbReference type="KEGG" id="lalw:BTM29_08570"/>
<dbReference type="InterPro" id="IPR003395">
    <property type="entry name" value="RecF/RecN/SMC_N"/>
</dbReference>
<feature type="coiled-coil region" evidence="7">
    <location>
        <begin position="679"/>
        <end position="909"/>
    </location>
</feature>
<evidence type="ECO:0000256" key="1">
    <source>
        <dbReference type="ARBA" id="ARBA00004496"/>
    </source>
</evidence>
<dbReference type="GO" id="GO:0006260">
    <property type="term" value="P:DNA replication"/>
    <property type="evidence" value="ECO:0007669"/>
    <property type="project" value="UniProtKB-UniRule"/>
</dbReference>
<dbReference type="NCBIfam" id="TIGR02168">
    <property type="entry name" value="SMC_prok_B"/>
    <property type="match status" value="1"/>
</dbReference>
<dbReference type="Gene3D" id="1.20.1060.20">
    <property type="match status" value="1"/>
</dbReference>
<dbReference type="OrthoDB" id="9808768at2"/>
<dbReference type="Gene3D" id="3.30.70.1620">
    <property type="match status" value="1"/>
</dbReference>
<comment type="subcellular location">
    <subcellularLocation>
        <location evidence="1 7">Cytoplasm</location>
    </subcellularLocation>
</comment>
<comment type="similarity">
    <text evidence="7">Belongs to the SMC family.</text>
</comment>
<feature type="coiled-coil region" evidence="7">
    <location>
        <begin position="234"/>
        <end position="275"/>
    </location>
</feature>
<dbReference type="GO" id="GO:0005524">
    <property type="term" value="F:ATP binding"/>
    <property type="evidence" value="ECO:0007669"/>
    <property type="project" value="UniProtKB-UniRule"/>
</dbReference>
<dbReference type="HAMAP" id="MF_01894">
    <property type="entry name" value="Smc_prok"/>
    <property type="match status" value="1"/>
</dbReference>
<keyword evidence="4 7" id="KW-0067">ATP-binding</keyword>
<dbReference type="RefSeq" id="WP_076616137.1">
    <property type="nucleotide sequence ID" value="NZ_CP019323.1"/>
</dbReference>
<evidence type="ECO:0000256" key="3">
    <source>
        <dbReference type="ARBA" id="ARBA00022741"/>
    </source>
</evidence>
<dbReference type="GO" id="GO:0005694">
    <property type="term" value="C:chromosome"/>
    <property type="evidence" value="ECO:0007669"/>
    <property type="project" value="InterPro"/>
</dbReference>
<feature type="domain" description="SMC hinge" evidence="8">
    <location>
        <begin position="518"/>
        <end position="637"/>
    </location>
</feature>
<dbReference type="FunFam" id="3.40.50.300:FF:000984">
    <property type="entry name" value="Chromosome partition protein Smc"/>
    <property type="match status" value="1"/>
</dbReference>
<dbReference type="Pfam" id="PF06470">
    <property type="entry name" value="SMC_hinge"/>
    <property type="match status" value="1"/>
</dbReference>
<dbReference type="SUPFAM" id="SSF52540">
    <property type="entry name" value="P-loop containing nucleoside triphosphate hydrolases"/>
    <property type="match status" value="1"/>
</dbReference>
<evidence type="ECO:0000259" key="8">
    <source>
        <dbReference type="SMART" id="SM00968"/>
    </source>
</evidence>
<dbReference type="InterPro" id="IPR010935">
    <property type="entry name" value="SMC_hinge"/>
</dbReference>
<dbReference type="EMBL" id="CP019323">
    <property type="protein sequence ID" value="APX72598.1"/>
    <property type="molecule type" value="Genomic_DNA"/>
</dbReference>